<sequence length="674" mass="76423">MGNQIPEMQRYGAFREDQTDVKPGYSRELMQDIDFQTCQSCIENLQNPDHFRAGEFEGCKTVFEVQSKSLDKFGSNPFLGTRNNAKEGRPYEWKTFREIYNLMEDFAKGMDSLNLSPVQEAEGKNYRFMGIFSKNREEWAIVNLASMRSSVTIVPFYDSLGPEALSFVLNQTELITMCVDSASLRTLLKVAGNAHTLKNIITFDKADEDQEKQTKELGIRMISFNDVLEEGRKVQNAKFTEPTPDTIYMFCYTSGTTGDPKGAKLSHRYLLGCSQYCLYARAGLCEQDVSISYLPYAHIFEQAIFVTSLGFGFRHGYYSGDPLKLFEDIALLKPTSLVVVPRIMNRIYDKIMAGVANSSGFKQGLFNRAVATKLENLRNNCQFTHWLYDRTVFKPIRDLFGGNLNKMIIGSAPISNEVLSFFKIALGFHIHEIYGQTEAGPLTVTLSFDPTSGHVGGVSATCKLRLRDIPEMEYYHTDNPPRGEVQMKGSHMFDGYFKAPEKTLDTMDDGWITTGDVGIVFPNGSIKLVDRAKNIFKLNQGEYIAPEKLENVYCQCSLISQMFVYGDSLQSFLLGFVVIDQDVVKKWAQDRNIAFDDINVLAKNQELKQAIIEQMELKAKANSLSSLEKIKKIHVQADPFTVQNDIITPTFKIKRNIAKKYFDKEITKMYQEGL</sequence>
<dbReference type="InParanoid" id="A0A078B8C5"/>
<evidence type="ECO:0000259" key="3">
    <source>
        <dbReference type="Pfam" id="PF00501"/>
    </source>
</evidence>
<dbReference type="GO" id="GO:0016020">
    <property type="term" value="C:membrane"/>
    <property type="evidence" value="ECO:0007669"/>
    <property type="project" value="TreeGrafter"/>
</dbReference>
<evidence type="ECO:0000313" key="5">
    <source>
        <dbReference type="Proteomes" id="UP000039865"/>
    </source>
</evidence>
<accession>A0A078B8C5</accession>
<dbReference type="InterPro" id="IPR042099">
    <property type="entry name" value="ANL_N_sf"/>
</dbReference>
<dbReference type="PANTHER" id="PTHR43272">
    <property type="entry name" value="LONG-CHAIN-FATTY-ACID--COA LIGASE"/>
    <property type="match status" value="1"/>
</dbReference>
<dbReference type="PROSITE" id="PS00455">
    <property type="entry name" value="AMP_BINDING"/>
    <property type="match status" value="1"/>
</dbReference>
<keyword evidence="4" id="KW-0436">Ligase</keyword>
<evidence type="ECO:0000256" key="1">
    <source>
        <dbReference type="ARBA" id="ARBA00022741"/>
    </source>
</evidence>
<dbReference type="FunCoup" id="A0A078B8C5">
    <property type="interactions" value="12"/>
</dbReference>
<protein>
    <submittedName>
        <fullName evidence="4">Long-chain-fatty-acid--ligase 5</fullName>
    </submittedName>
</protein>
<dbReference type="AlphaFoldDB" id="A0A078B8C5"/>
<dbReference type="OMA" id="VPRVWQK"/>
<dbReference type="InterPro" id="IPR000873">
    <property type="entry name" value="AMP-dep_synth/lig_dom"/>
</dbReference>
<dbReference type="EMBL" id="CCKQ01017894">
    <property type="protein sequence ID" value="CDW89813.1"/>
    <property type="molecule type" value="Genomic_DNA"/>
</dbReference>
<evidence type="ECO:0000256" key="2">
    <source>
        <dbReference type="ARBA" id="ARBA00022840"/>
    </source>
</evidence>
<name>A0A078B8C5_STYLE</name>
<dbReference type="PANTHER" id="PTHR43272:SF33">
    <property type="entry name" value="AMP-BINDING DOMAIN-CONTAINING PROTEIN-RELATED"/>
    <property type="match status" value="1"/>
</dbReference>
<dbReference type="SUPFAM" id="SSF56801">
    <property type="entry name" value="Acetyl-CoA synthetase-like"/>
    <property type="match status" value="1"/>
</dbReference>
<reference evidence="4 5" key="1">
    <citation type="submission" date="2014-06" db="EMBL/GenBank/DDBJ databases">
        <authorList>
            <person name="Swart Estienne"/>
        </authorList>
    </citation>
    <scope>NUCLEOTIDE SEQUENCE [LARGE SCALE GENOMIC DNA]</scope>
    <source>
        <strain evidence="4 5">130c</strain>
    </source>
</reference>
<keyword evidence="1" id="KW-0547">Nucleotide-binding</keyword>
<dbReference type="GO" id="GO:0004467">
    <property type="term" value="F:long-chain fatty acid-CoA ligase activity"/>
    <property type="evidence" value="ECO:0007669"/>
    <property type="project" value="TreeGrafter"/>
</dbReference>
<feature type="domain" description="AMP-dependent synthetase/ligase" evidence="3">
    <location>
        <begin position="90"/>
        <end position="497"/>
    </location>
</feature>
<dbReference type="OrthoDB" id="1700726at2759"/>
<dbReference type="GO" id="GO:0005524">
    <property type="term" value="F:ATP binding"/>
    <property type="evidence" value="ECO:0007669"/>
    <property type="project" value="UniProtKB-KW"/>
</dbReference>
<dbReference type="InterPro" id="IPR020845">
    <property type="entry name" value="AMP-binding_CS"/>
</dbReference>
<keyword evidence="5" id="KW-1185">Reference proteome</keyword>
<dbReference type="GO" id="GO:0005783">
    <property type="term" value="C:endoplasmic reticulum"/>
    <property type="evidence" value="ECO:0007669"/>
    <property type="project" value="TreeGrafter"/>
</dbReference>
<keyword evidence="2" id="KW-0067">ATP-binding</keyword>
<dbReference type="Pfam" id="PF00501">
    <property type="entry name" value="AMP-binding"/>
    <property type="match status" value="1"/>
</dbReference>
<evidence type="ECO:0000313" key="4">
    <source>
        <dbReference type="EMBL" id="CDW89813.1"/>
    </source>
</evidence>
<dbReference type="Proteomes" id="UP000039865">
    <property type="component" value="Unassembled WGS sequence"/>
</dbReference>
<gene>
    <name evidence="4" type="primary">Contig12603.g13444</name>
    <name evidence="4" type="ORF">STYLEM_18952</name>
</gene>
<proteinExistence type="predicted"/>
<dbReference type="Gene3D" id="3.40.50.12780">
    <property type="entry name" value="N-terminal domain of ligase-like"/>
    <property type="match status" value="1"/>
</dbReference>
<organism evidence="4 5">
    <name type="scientific">Stylonychia lemnae</name>
    <name type="common">Ciliate</name>
    <dbReference type="NCBI Taxonomy" id="5949"/>
    <lineage>
        <taxon>Eukaryota</taxon>
        <taxon>Sar</taxon>
        <taxon>Alveolata</taxon>
        <taxon>Ciliophora</taxon>
        <taxon>Intramacronucleata</taxon>
        <taxon>Spirotrichea</taxon>
        <taxon>Stichotrichia</taxon>
        <taxon>Sporadotrichida</taxon>
        <taxon>Oxytrichidae</taxon>
        <taxon>Stylonychinae</taxon>
        <taxon>Stylonychia</taxon>
    </lineage>
</organism>